<proteinExistence type="predicted"/>
<keyword evidence="2" id="KW-1185">Reference proteome</keyword>
<evidence type="ECO:0000313" key="2">
    <source>
        <dbReference type="Proteomes" id="UP001145742"/>
    </source>
</evidence>
<sequence length="264" mass="30077">MSYMSKANVKTAMKTVTTVKECGRDSDHLHALPLDLLKKFQVFFMLGTPELDAVLQVEFHESELEGENHLFQPAGHASWSSSVQQMENPNFSCFPIFCLERSLPELPPQLRKDIEVLEWFQRRTRLVKGLEHKSYEERLRELGLFSLEKRRLRGDLITLYNYLKGCCSQGPALFNIFVSDMDSGIKCTVSKFANMTKLCSHALEGRDAIQSNLTGLGDITEKKTEKNPRKTETVHIDKDEEGQEATCLLMKRLTSGTSPEDKEN</sequence>
<accession>A0ABQ9DS02</accession>
<dbReference type="Proteomes" id="UP001145742">
    <property type="component" value="Unassembled WGS sequence"/>
</dbReference>
<organism evidence="1 2">
    <name type="scientific">Willisornis vidua</name>
    <name type="common">Xingu scale-backed antbird</name>
    <dbReference type="NCBI Taxonomy" id="1566151"/>
    <lineage>
        <taxon>Eukaryota</taxon>
        <taxon>Metazoa</taxon>
        <taxon>Chordata</taxon>
        <taxon>Craniata</taxon>
        <taxon>Vertebrata</taxon>
        <taxon>Euteleostomi</taxon>
        <taxon>Archelosauria</taxon>
        <taxon>Archosauria</taxon>
        <taxon>Dinosauria</taxon>
        <taxon>Saurischia</taxon>
        <taxon>Theropoda</taxon>
        <taxon>Coelurosauria</taxon>
        <taxon>Aves</taxon>
        <taxon>Neognathae</taxon>
        <taxon>Neoaves</taxon>
        <taxon>Telluraves</taxon>
        <taxon>Australaves</taxon>
        <taxon>Passeriformes</taxon>
        <taxon>Thamnophilidae</taxon>
        <taxon>Willisornis</taxon>
    </lineage>
</organism>
<reference evidence="1" key="1">
    <citation type="submission" date="2019-10" db="EMBL/GenBank/DDBJ databases">
        <authorList>
            <person name="Soares A.E.R."/>
            <person name="Aleixo A."/>
            <person name="Schneider P."/>
            <person name="Miyaki C.Y."/>
            <person name="Schneider M.P."/>
            <person name="Mello C."/>
            <person name="Vasconcelos A.T.R."/>
        </authorList>
    </citation>
    <scope>NUCLEOTIDE SEQUENCE</scope>
    <source>
        <tissue evidence="1">Muscle</tissue>
    </source>
</reference>
<name>A0ABQ9DS02_9PASS</name>
<evidence type="ECO:0000313" key="1">
    <source>
        <dbReference type="EMBL" id="KAJ7424693.1"/>
    </source>
</evidence>
<dbReference type="EMBL" id="WHWB01032635">
    <property type="protein sequence ID" value="KAJ7424693.1"/>
    <property type="molecule type" value="Genomic_DNA"/>
</dbReference>
<protein>
    <submittedName>
        <fullName evidence="1">Uncharacterized protein</fullName>
    </submittedName>
</protein>
<gene>
    <name evidence="1" type="ORF">WISP_27578</name>
</gene>
<comment type="caution">
    <text evidence="1">The sequence shown here is derived from an EMBL/GenBank/DDBJ whole genome shotgun (WGS) entry which is preliminary data.</text>
</comment>